<dbReference type="Pfam" id="PF00082">
    <property type="entry name" value="Peptidase_S8"/>
    <property type="match status" value="1"/>
</dbReference>
<dbReference type="EMBL" id="JBGMEI010000002">
    <property type="protein sequence ID" value="MFO3665071.1"/>
    <property type="molecule type" value="Genomic_DNA"/>
</dbReference>
<dbReference type="RefSeq" id="WP_410030801.1">
    <property type="nucleotide sequence ID" value="NZ_JBGMEI010000002.1"/>
</dbReference>
<dbReference type="InterPro" id="IPR015500">
    <property type="entry name" value="Peptidase_S8_subtilisin-rel"/>
</dbReference>
<dbReference type="SUPFAM" id="SSF52743">
    <property type="entry name" value="Subtilisin-like"/>
    <property type="match status" value="1"/>
</dbReference>
<dbReference type="Proteomes" id="UP001637996">
    <property type="component" value="Unassembled WGS sequence"/>
</dbReference>
<proteinExistence type="predicted"/>
<keyword evidence="6" id="KW-1185">Reference proteome</keyword>
<dbReference type="PRINTS" id="PR00723">
    <property type="entry name" value="SUBTILISIN"/>
</dbReference>
<feature type="domain" description="Peptidase S8/S53" evidence="4">
    <location>
        <begin position="267"/>
        <end position="614"/>
    </location>
</feature>
<keyword evidence="1" id="KW-0645">Protease</keyword>
<keyword evidence="3" id="KW-0720">Serine protease</keyword>
<evidence type="ECO:0000256" key="2">
    <source>
        <dbReference type="ARBA" id="ARBA00022801"/>
    </source>
</evidence>
<gene>
    <name evidence="5" type="ORF">ACCQ41_02210</name>
</gene>
<dbReference type="InterPro" id="IPR034074">
    <property type="entry name" value="Y4bN_pept_dom"/>
</dbReference>
<dbReference type="CDD" id="cd04847">
    <property type="entry name" value="Peptidases_S8_Subtilisin_like_2"/>
    <property type="match status" value="1"/>
</dbReference>
<sequence>MTQELKKHFRIKKSKESIPFSPINGSGKTNIPKRNRKSHADFLESQFKNIWDKEVSDIQKVGSISRRDGVYLQFRGKENYKLIFKSLEDARQKVRLCNVKDENGTQYATVFVPFKKKDFFLKKINKFKDSNKRADVIASIESINQAMVNELWTDTREIPIENKEACEVWLSVYSNTTTEKVVEEFFHLCNQLKVKYYKNFVEFPERVVVSIMADIEILKTILIYSDHIAEFRKNTTPVSFFVKENTIQEQKEWSEELLERTSFNESDLSICILDKGVNNGHPLISPVLDDGDMHTTFADHIVQDNSLSGHGTGMAGIATYFNLEEALESNNSIEINHKLESVRFVDEQIKNDVDLYADVTSKAISLAEISKPNNKRVFAMPVTAGFDLNADKKDKRYFRGDGKPTSWSAGIDNLALGNYGAEHTDSRLIIISAGNTECYEIEEVDDYKAAVATHSVEDPAQSWNALTVGAFTEKFGIAEDPLYKSFIPLVEKGSYSPVTSSSLMWEHKWPIKPEIVLEGGNVGYNKDSQDIKYDNFEHLELLTTNKSYHLGKLFTTMNGTSSATAQAANLAIRIMNEYPNIWPQTVKAIMVHSARWTDSMISQAFGDKEINKLTKTDLRQLLRIVGYGRPNLNQALYSFKNSVNLIIEDELQPFKKSKSGVTINEMALHEIPWPSEVLIGLGETPVKMRVTLSYFIDPSPGEIGWEDKYRYPGCRLSFDVNNTNEVKEHFLYRINKKIKEEEKSKGRSYDNINDSNRWLLGTNNRNVGSIHSDIWEDTAANLAESRYIAVYPGGGWWKERRYLNKYDSKIRYSLIVSISTPEETIDLYSSIENKINISNKLKVETSINF</sequence>
<comment type="caution">
    <text evidence="5">The sequence shown here is derived from an EMBL/GenBank/DDBJ whole genome shotgun (WGS) entry which is preliminary data.</text>
</comment>
<protein>
    <submittedName>
        <fullName evidence="5">S8 family peptidase</fullName>
    </submittedName>
</protein>
<accession>A0ABW9M8K0</accession>
<name>A0ABW9M8K0_9FIRM</name>
<dbReference type="Gene3D" id="3.40.50.200">
    <property type="entry name" value="Peptidase S8/S53 domain"/>
    <property type="match status" value="1"/>
</dbReference>
<dbReference type="InterPro" id="IPR036852">
    <property type="entry name" value="Peptidase_S8/S53_dom_sf"/>
</dbReference>
<evidence type="ECO:0000256" key="1">
    <source>
        <dbReference type="ARBA" id="ARBA00022670"/>
    </source>
</evidence>
<dbReference type="InterPro" id="IPR000209">
    <property type="entry name" value="Peptidase_S8/S53_dom"/>
</dbReference>
<evidence type="ECO:0000313" key="6">
    <source>
        <dbReference type="Proteomes" id="UP001637996"/>
    </source>
</evidence>
<evidence type="ECO:0000256" key="3">
    <source>
        <dbReference type="ARBA" id="ARBA00022825"/>
    </source>
</evidence>
<reference evidence="5 6" key="1">
    <citation type="journal article" date="2025" name="Anaerobe">
        <title>Description of Anaerococcus kampingiae sp. nov., Anaerococcus groningensis sp. nov., Anaerococcus martiniensis sp. nov., and Anaerococcus cruorum sp. nov., isolated from human clinical specimens.</title>
        <authorList>
            <person name="Boiten K.E."/>
            <person name="Meijer J."/>
            <person name="van Wezel E.M."/>
            <person name="Veloo A.C.M."/>
        </authorList>
    </citation>
    <scope>NUCLEOTIDE SEQUENCE [LARGE SCALE GENOMIC DNA]</scope>
    <source>
        <strain evidence="5 6">ENR0831</strain>
    </source>
</reference>
<evidence type="ECO:0000313" key="5">
    <source>
        <dbReference type="EMBL" id="MFO3665071.1"/>
    </source>
</evidence>
<keyword evidence="2" id="KW-0378">Hydrolase</keyword>
<evidence type="ECO:0000259" key="4">
    <source>
        <dbReference type="Pfam" id="PF00082"/>
    </source>
</evidence>
<organism evidence="5 6">
    <name type="scientific">Anaerococcus martiniensis</name>
    <dbReference type="NCBI Taxonomy" id="3115615"/>
    <lineage>
        <taxon>Bacteria</taxon>
        <taxon>Bacillati</taxon>
        <taxon>Bacillota</taxon>
        <taxon>Tissierellia</taxon>
        <taxon>Tissierellales</taxon>
        <taxon>Peptoniphilaceae</taxon>
        <taxon>Anaerococcus</taxon>
    </lineage>
</organism>